<accession>A0AAU9VJ32</accession>
<evidence type="ECO:0000256" key="1">
    <source>
        <dbReference type="SAM" id="Phobius"/>
    </source>
</evidence>
<organism evidence="3 5">
    <name type="scientific">Erysipelothrix amsterdamensis</name>
    <dbReference type="NCBI Taxonomy" id="2929157"/>
    <lineage>
        <taxon>Bacteria</taxon>
        <taxon>Bacillati</taxon>
        <taxon>Bacillota</taxon>
        <taxon>Erysipelotrichia</taxon>
        <taxon>Erysipelotrichales</taxon>
        <taxon>Erysipelotrichaceae</taxon>
        <taxon>Erysipelothrix</taxon>
    </lineage>
</organism>
<dbReference type="EMBL" id="OW659477">
    <property type="protein sequence ID" value="CAH2763604.1"/>
    <property type="molecule type" value="Genomic_DNA"/>
</dbReference>
<feature type="transmembrane region" description="Helical" evidence="1">
    <location>
        <begin position="271"/>
        <end position="290"/>
    </location>
</feature>
<feature type="transmembrane region" description="Helical" evidence="1">
    <location>
        <begin position="606"/>
        <end position="625"/>
    </location>
</feature>
<reference evidence="3" key="1">
    <citation type="submission" date="2022-04" db="EMBL/GenBank/DDBJ databases">
        <authorList>
            <person name="Forde T."/>
        </authorList>
    </citation>
    <scope>NUCLEOTIDE SEQUENCE</scope>
    <source>
        <strain evidence="3">A18Y016a</strain>
        <strain evidence="2">A18Y020d</strain>
    </source>
</reference>
<evidence type="ECO:0000313" key="4">
    <source>
        <dbReference type="Proteomes" id="UP001154095"/>
    </source>
</evidence>
<keyword evidence="1" id="KW-0812">Transmembrane</keyword>
<keyword evidence="4" id="KW-1185">Reference proteome</keyword>
<dbReference type="Proteomes" id="UP001154111">
    <property type="component" value="Chromosome"/>
</dbReference>
<keyword evidence="1" id="KW-1133">Transmembrane helix</keyword>
<protein>
    <submittedName>
        <fullName evidence="3">Bacteriocin transporter</fullName>
    </submittedName>
</protein>
<name>A0AAU9VJ32_9FIRM</name>
<evidence type="ECO:0000313" key="3">
    <source>
        <dbReference type="EMBL" id="CAH2763604.1"/>
    </source>
</evidence>
<dbReference type="EMBL" id="OW659496">
    <property type="protein sequence ID" value="CAH2763547.1"/>
    <property type="molecule type" value="Genomic_DNA"/>
</dbReference>
<keyword evidence="1" id="KW-0472">Membrane</keyword>
<dbReference type="RefSeq" id="WP_254006859.1">
    <property type="nucleotide sequence ID" value="NZ_OW659477.1"/>
</dbReference>
<dbReference type="AlphaFoldDB" id="A0AAU9VJ32"/>
<proteinExistence type="predicted"/>
<feature type="transmembrane region" description="Helical" evidence="1">
    <location>
        <begin position="672"/>
        <end position="691"/>
    </location>
</feature>
<evidence type="ECO:0000313" key="5">
    <source>
        <dbReference type="Proteomes" id="UP001154111"/>
    </source>
</evidence>
<dbReference type="Proteomes" id="UP001154095">
    <property type="component" value="Chromosome"/>
</dbReference>
<feature type="transmembrane region" description="Helical" evidence="1">
    <location>
        <begin position="339"/>
        <end position="364"/>
    </location>
</feature>
<feature type="transmembrane region" description="Helical" evidence="1">
    <location>
        <begin position="296"/>
        <end position="327"/>
    </location>
</feature>
<gene>
    <name evidence="3" type="ORF">ERYAMS2_01805</name>
    <name evidence="2" type="ORF">ERYAMS_01510</name>
</gene>
<feature type="transmembrane region" description="Helical" evidence="1">
    <location>
        <begin position="223"/>
        <end position="243"/>
    </location>
</feature>
<feature type="transmembrane region" description="Helical" evidence="1">
    <location>
        <begin position="646"/>
        <end position="666"/>
    </location>
</feature>
<evidence type="ECO:0000313" key="2">
    <source>
        <dbReference type="EMBL" id="CAH2763547.1"/>
    </source>
</evidence>
<sequence>MVFTILLAILITTSSFQVFNYEYQVGLGLLGVDQIHREHSKAYYIDITPSEVNRSIDDLIEDVRTFSERYKYNIAITTSEDDYSNQENGYFYFISGNESNLLSHIIVKEGRLKESFFINDDWVISNNHLKKPSYLIDYLDNRFYDFDSTYKDSISIYPLSKIEEYYPSSGIQTLVTIFVDEYSTQIQETIFDYFQVYNYMNGPSGFFVSELGQMNNVSVDRELQPATVVAVISVLMLMVLTVLKNGKEIGIRYLQGQSTIQIIKKLFLKDIIGLSILFAFTIFCTAFVITDSYGTLLFMFLVKLIPFVLIYVFSILGCLFVTYFLVVKRTSNEILKSSMSIVPIYMLTLILKALSIIILLIPIFTRIQSIEYKQGHINSLTENPMVLNSKRIAYASKSPVDKDYKDYEKALFELVSQNDIAYANHDAYDFYLTVLKHDQYKNIELAMDGYVPPSVHINNAYLDYISITDETNRMLNPKMLSKDKNYILVSKERVNTYYNYLEPYMSNYEILYIQPNSTYVSANRTIAIPAGTIDDPIYFVDNVYSRGIDNFTVSLLYNGETNSLTNILERMDQEYDASYKVVKSRDIYELSIFEIKNDYLVCLQSIGLYFLILLIINYTSIKIYVDGYSKKIAIRYLNGTNYYNRYAMLINGSVFSTIAAFTYLLYQASGDKAIAAVLLGIFVVTLILEWITIKASIKKYESTEVSTILKGDD</sequence>